<evidence type="ECO:0000256" key="1">
    <source>
        <dbReference type="SAM" id="Phobius"/>
    </source>
</evidence>
<accession>A0A0D6JD67</accession>
<gene>
    <name evidence="2" type="ORF">YBN1229_v1_1279</name>
</gene>
<feature type="transmembrane region" description="Helical" evidence="1">
    <location>
        <begin position="104"/>
        <end position="127"/>
    </location>
</feature>
<dbReference type="KEGG" id="fil:BN1229_v1_1281"/>
<reference evidence="3" key="1">
    <citation type="submission" date="2015-02" db="EMBL/GenBank/DDBJ databases">
        <authorList>
            <person name="Chooi Y.-H."/>
        </authorList>
    </citation>
    <scope>NUCLEOTIDE SEQUENCE [LARGE SCALE GENOMIC DNA]</scope>
    <source>
        <strain evidence="3">strain Y</strain>
    </source>
</reference>
<feature type="transmembrane region" description="Helical" evidence="1">
    <location>
        <begin position="57"/>
        <end position="83"/>
    </location>
</feature>
<keyword evidence="1" id="KW-1133">Transmembrane helix</keyword>
<sequence>MIARWQWLLLQLKRKLWVRVSLFCIAALLTAMAGVVFESYLPEDGAFEFGSKSIDSILTILASSMLAVTTFSLTTMVSAYAAATSNATPRATKLLIDDPTTQNALGTFIGSFLYSLVGIIALSADAYGDRGRLILFLVTIGVIALIIITLLRWIDYLARLGRVGETTDRVERATLDAVKLRIAHPFLGGHALRDPENEIPKEARPTFAERIGYIQHVDIRAISDCAQKHEGKVYITALPGAFADPVRPLFRSVGIDDEDALESIRIAFTIDDERSFDQDPRFGLCVLSEIASRALSPALNDPGTAIDVIGRCVRVLNAWAPGEADDAETDAPCPGVWVPPIQTAEMFDDVFTPIARDGAGNVEVQVRLQKAFAALAALGDEAFRSSAQRHSRYALTRAEAALHMDYEKDLLQKLAAEVGA</sequence>
<evidence type="ECO:0000313" key="3">
    <source>
        <dbReference type="Proteomes" id="UP000033187"/>
    </source>
</evidence>
<dbReference type="Proteomes" id="UP000033187">
    <property type="component" value="Chromosome 1"/>
</dbReference>
<dbReference type="Pfam" id="PF10011">
    <property type="entry name" value="DUF2254"/>
    <property type="match status" value="1"/>
</dbReference>
<keyword evidence="3" id="KW-1185">Reference proteome</keyword>
<dbReference type="AlphaFoldDB" id="A0A0D6JD67"/>
<organism evidence="2 3">
    <name type="scientific">Candidatus Filomicrobium marinum</name>
    <dbReference type="NCBI Taxonomy" id="1608628"/>
    <lineage>
        <taxon>Bacteria</taxon>
        <taxon>Pseudomonadati</taxon>
        <taxon>Pseudomonadota</taxon>
        <taxon>Alphaproteobacteria</taxon>
        <taxon>Hyphomicrobiales</taxon>
        <taxon>Hyphomicrobiaceae</taxon>
        <taxon>Filomicrobium</taxon>
    </lineage>
</organism>
<dbReference type="KEGG" id="fiy:BN1229_v1_1279"/>
<feature type="transmembrane region" description="Helical" evidence="1">
    <location>
        <begin position="16"/>
        <end position="37"/>
    </location>
</feature>
<proteinExistence type="predicted"/>
<dbReference type="RefSeq" id="WP_170832404.1">
    <property type="nucleotide sequence ID" value="NZ_LN829118.1"/>
</dbReference>
<evidence type="ECO:0000313" key="2">
    <source>
        <dbReference type="EMBL" id="CPR17486.1"/>
    </source>
</evidence>
<evidence type="ECO:0008006" key="4">
    <source>
        <dbReference type="Google" id="ProtNLM"/>
    </source>
</evidence>
<protein>
    <recommendedName>
        <fullName evidence="4">DUF2254 domain-containing protein</fullName>
    </recommendedName>
</protein>
<feature type="transmembrane region" description="Helical" evidence="1">
    <location>
        <begin position="133"/>
        <end position="154"/>
    </location>
</feature>
<name>A0A0D6JD67_9HYPH</name>
<keyword evidence="1" id="KW-0472">Membrane</keyword>
<dbReference type="InterPro" id="IPR018723">
    <property type="entry name" value="DUF2254_membrane"/>
</dbReference>
<keyword evidence="1" id="KW-0812">Transmembrane</keyword>
<dbReference type="EMBL" id="LN829119">
    <property type="protein sequence ID" value="CPR17486.1"/>
    <property type="molecule type" value="Genomic_DNA"/>
</dbReference>